<evidence type="ECO:0000313" key="4">
    <source>
        <dbReference type="Proteomes" id="UP000092666"/>
    </source>
</evidence>
<keyword evidence="4" id="KW-1185">Reference proteome</keyword>
<dbReference type="PANTHER" id="PTHR33178:SF19">
    <property type="entry name" value="STRESS-RESPONSE A_B BARREL DOMAIN-CONTAINING PROTEIN"/>
    <property type="match status" value="1"/>
</dbReference>
<dbReference type="AlphaFoldDB" id="A0A1B9GS45"/>
<dbReference type="InterPro" id="IPR011008">
    <property type="entry name" value="Dimeric_a/b-barrel"/>
</dbReference>
<dbReference type="EMBL" id="KI669503">
    <property type="protein sequence ID" value="OCF33846.1"/>
    <property type="molecule type" value="Genomic_DNA"/>
</dbReference>
<dbReference type="InterPro" id="IPR044662">
    <property type="entry name" value="HS1/DABB1-like"/>
</dbReference>
<name>A0A1B9GS45_9TREE</name>
<evidence type="ECO:0000256" key="1">
    <source>
        <dbReference type="ARBA" id="ARBA00011738"/>
    </source>
</evidence>
<reference evidence="4" key="2">
    <citation type="submission" date="2013-12" db="EMBL/GenBank/DDBJ databases">
        <title>Evolution of pathogenesis and genome organization in the Tremellales.</title>
        <authorList>
            <person name="Cuomo C."/>
            <person name="Litvintseva A."/>
            <person name="Heitman J."/>
            <person name="Chen Y."/>
            <person name="Sun S."/>
            <person name="Springer D."/>
            <person name="Dromer F."/>
            <person name="Young S."/>
            <person name="Zeng Q."/>
            <person name="Chapman S."/>
            <person name="Gujja S."/>
            <person name="Saif S."/>
            <person name="Birren B."/>
        </authorList>
    </citation>
    <scope>NUCLEOTIDE SEQUENCE [LARGE SCALE GENOMIC DNA]</scope>
    <source>
        <strain evidence="4">BCC8398</strain>
    </source>
</reference>
<feature type="domain" description="Stress-response A/B barrel" evidence="2">
    <location>
        <begin position="1"/>
        <end position="71"/>
    </location>
</feature>
<dbReference type="OrthoDB" id="42919at2759"/>
<dbReference type="Pfam" id="PF07876">
    <property type="entry name" value="Dabb"/>
    <property type="match status" value="1"/>
</dbReference>
<dbReference type="PANTHER" id="PTHR33178">
    <property type="match status" value="1"/>
</dbReference>
<evidence type="ECO:0000259" key="2">
    <source>
        <dbReference type="PROSITE" id="PS51502"/>
    </source>
</evidence>
<dbReference type="SUPFAM" id="SSF54909">
    <property type="entry name" value="Dimeric alpha+beta barrel"/>
    <property type="match status" value="1"/>
</dbReference>
<dbReference type="STRING" id="1296120.A0A1B9GS45"/>
<accession>A0A1B9GS45</accession>
<dbReference type="InterPro" id="IPR013097">
    <property type="entry name" value="Dabb"/>
</dbReference>
<dbReference type="Gene3D" id="3.30.70.100">
    <property type="match status" value="1"/>
</dbReference>
<proteinExistence type="predicted"/>
<gene>
    <name evidence="3" type="ORF">I316_04558</name>
</gene>
<organism evidence="3 4">
    <name type="scientific">Kwoniella heveanensis BCC8398</name>
    <dbReference type="NCBI Taxonomy" id="1296120"/>
    <lineage>
        <taxon>Eukaryota</taxon>
        <taxon>Fungi</taxon>
        <taxon>Dikarya</taxon>
        <taxon>Basidiomycota</taxon>
        <taxon>Agaricomycotina</taxon>
        <taxon>Tremellomycetes</taxon>
        <taxon>Tremellales</taxon>
        <taxon>Cryptococcaceae</taxon>
        <taxon>Kwoniella</taxon>
    </lineage>
</organism>
<protein>
    <recommendedName>
        <fullName evidence="2">Stress-response A/B barrel domain-containing protein</fullName>
    </recommendedName>
</protein>
<evidence type="ECO:0000313" key="3">
    <source>
        <dbReference type="EMBL" id="OCF33846.1"/>
    </source>
</evidence>
<reference evidence="3 4" key="1">
    <citation type="submission" date="2013-07" db="EMBL/GenBank/DDBJ databases">
        <title>The Genome Sequence of Cryptococcus heveanensis BCC8398.</title>
        <authorList>
            <consortium name="The Broad Institute Genome Sequencing Platform"/>
            <person name="Cuomo C."/>
            <person name="Litvintseva A."/>
            <person name="Chen Y."/>
            <person name="Heitman J."/>
            <person name="Sun S."/>
            <person name="Springer D."/>
            <person name="Dromer F."/>
            <person name="Young S.K."/>
            <person name="Zeng Q."/>
            <person name="Gargeya S."/>
            <person name="Fitzgerald M."/>
            <person name="Abouelleil A."/>
            <person name="Alvarado L."/>
            <person name="Berlin A.M."/>
            <person name="Chapman S.B."/>
            <person name="Dewar J."/>
            <person name="Goldberg J."/>
            <person name="Griggs A."/>
            <person name="Gujja S."/>
            <person name="Hansen M."/>
            <person name="Howarth C."/>
            <person name="Imamovic A."/>
            <person name="Larimer J."/>
            <person name="McCowan C."/>
            <person name="Murphy C."/>
            <person name="Pearson M."/>
            <person name="Priest M."/>
            <person name="Roberts A."/>
            <person name="Saif S."/>
            <person name="Shea T."/>
            <person name="Sykes S."/>
            <person name="Wortman J."/>
            <person name="Nusbaum C."/>
            <person name="Birren B."/>
        </authorList>
    </citation>
    <scope>NUCLEOTIDE SEQUENCE [LARGE SCALE GENOMIC DNA]</scope>
    <source>
        <strain evidence="3 4">BCC8398</strain>
    </source>
</reference>
<comment type="subunit">
    <text evidence="1">Homodimer.</text>
</comment>
<dbReference type="PROSITE" id="PS51502">
    <property type="entry name" value="S_R_A_B_BARREL"/>
    <property type="match status" value="1"/>
</dbReference>
<dbReference type="Proteomes" id="UP000092666">
    <property type="component" value="Unassembled WGS sequence"/>
</dbReference>
<sequence length="75" mass="8383">MKLNANPPPLLLQMKLGPPLLDGRAKGFNWGLYSVFSSPEALQKYAVSEAHVSTVEKHVKPNIEDILAYDFELDE</sequence>